<dbReference type="InterPro" id="IPR000836">
    <property type="entry name" value="PRTase_dom"/>
</dbReference>
<keyword evidence="4 7" id="KW-0808">Transferase</keyword>
<evidence type="ECO:0000256" key="3">
    <source>
        <dbReference type="ARBA" id="ARBA00022676"/>
    </source>
</evidence>
<comment type="caution">
    <text evidence="14">The sequence shown here is derived from an EMBL/GenBank/DDBJ whole genome shotgun (WGS) entry which is preliminary data.</text>
</comment>
<dbReference type="GO" id="GO:0004044">
    <property type="term" value="F:amidophosphoribosyltransferase activity"/>
    <property type="evidence" value="ECO:0007669"/>
    <property type="project" value="UniProtKB-UniRule"/>
</dbReference>
<dbReference type="EMBL" id="JBHTBF010000001">
    <property type="protein sequence ID" value="MFC7315194.1"/>
    <property type="molecule type" value="Genomic_DNA"/>
</dbReference>
<feature type="binding site" evidence="7 11">
    <location>
        <position position="412"/>
    </location>
    <ligand>
        <name>[4Fe-4S] cluster</name>
        <dbReference type="ChEBI" id="CHEBI:49883"/>
    </ligand>
</feature>
<dbReference type="InterPro" id="IPR035584">
    <property type="entry name" value="PurF_N"/>
</dbReference>
<dbReference type="CDD" id="cd00715">
    <property type="entry name" value="GPATase_N"/>
    <property type="match status" value="1"/>
</dbReference>
<name>A0ABD6A3M3_9EURY</name>
<feature type="binding site" evidence="7 11">
    <location>
        <position position="466"/>
    </location>
    <ligand>
        <name>[4Fe-4S] cluster</name>
        <dbReference type="ChEBI" id="CHEBI:49883"/>
    </ligand>
</feature>
<evidence type="ECO:0000313" key="14">
    <source>
        <dbReference type="EMBL" id="MFC7315194.1"/>
    </source>
</evidence>
<dbReference type="AlphaFoldDB" id="A0ABD6A3M3"/>
<accession>A0ABD6A3M3</accession>
<comment type="pathway">
    <text evidence="1 7 8">Purine metabolism; IMP biosynthesis via de novo pathway; N(1)-(5-phospho-D-ribosyl)glycinamide from 5-phospho-alpha-D-ribose 1-diphosphate: step 1/2.</text>
</comment>
<evidence type="ECO:0000256" key="11">
    <source>
        <dbReference type="PIRSR" id="PIRSR000485-3"/>
    </source>
</evidence>
<dbReference type="Gene3D" id="3.60.20.10">
    <property type="entry name" value="Glutamine Phosphoribosylpyrophosphate, subunit 1, domain 1"/>
    <property type="match status" value="1"/>
</dbReference>
<evidence type="ECO:0000256" key="4">
    <source>
        <dbReference type="ARBA" id="ARBA00022679"/>
    </source>
</evidence>
<proteinExistence type="inferred from homology"/>
<comment type="catalytic activity">
    <reaction evidence="7 8">
        <text>5-phospho-beta-D-ribosylamine + L-glutamate + diphosphate = 5-phospho-alpha-D-ribose 1-diphosphate + L-glutamine + H2O</text>
        <dbReference type="Rhea" id="RHEA:14905"/>
        <dbReference type="ChEBI" id="CHEBI:15377"/>
        <dbReference type="ChEBI" id="CHEBI:29985"/>
        <dbReference type="ChEBI" id="CHEBI:33019"/>
        <dbReference type="ChEBI" id="CHEBI:58017"/>
        <dbReference type="ChEBI" id="CHEBI:58359"/>
        <dbReference type="ChEBI" id="CHEBI:58681"/>
        <dbReference type="EC" id="2.4.2.14"/>
    </reaction>
</comment>
<dbReference type="SUPFAM" id="SSF56235">
    <property type="entry name" value="N-terminal nucleophile aminohydrolases (Ntn hydrolases)"/>
    <property type="match status" value="1"/>
</dbReference>
<protein>
    <recommendedName>
        <fullName evidence="7">Amidophosphoribosyltransferase</fullName>
        <shortName evidence="7">ATase</shortName>
        <ecNumber evidence="7">2.4.2.14</ecNumber>
    </recommendedName>
    <alternativeName>
        <fullName evidence="7">Glutamine phosphoribosylpyrophosphate amidotransferase</fullName>
        <shortName evidence="7">GPATase</shortName>
    </alternativeName>
</protein>
<dbReference type="GO" id="GO:0000287">
    <property type="term" value="F:magnesium ion binding"/>
    <property type="evidence" value="ECO:0007669"/>
    <property type="project" value="UniProtKB-UniRule"/>
</dbReference>
<feature type="binding site" evidence="7 11">
    <location>
        <position position="251"/>
    </location>
    <ligand>
        <name>[4Fe-4S] cluster</name>
        <dbReference type="ChEBI" id="CHEBI:49883"/>
    </ligand>
</feature>
<evidence type="ECO:0000256" key="9">
    <source>
        <dbReference type="PIRSR" id="PIRSR000485-1"/>
    </source>
</evidence>
<dbReference type="HAMAP" id="MF_01931">
    <property type="entry name" value="PurF"/>
    <property type="match status" value="1"/>
</dbReference>
<keyword evidence="5 7" id="KW-0658">Purine biosynthesis</keyword>
<evidence type="ECO:0000256" key="6">
    <source>
        <dbReference type="ARBA" id="ARBA00022962"/>
    </source>
</evidence>
<dbReference type="Proteomes" id="UP001596547">
    <property type="component" value="Unassembled WGS sequence"/>
</dbReference>
<reference evidence="14 15" key="1">
    <citation type="journal article" date="2019" name="Int. J. Syst. Evol. Microbiol.">
        <title>The Global Catalogue of Microorganisms (GCM) 10K type strain sequencing project: providing services to taxonomists for standard genome sequencing and annotation.</title>
        <authorList>
            <consortium name="The Broad Institute Genomics Platform"/>
            <consortium name="The Broad Institute Genome Sequencing Center for Infectious Disease"/>
            <person name="Wu L."/>
            <person name="Ma J."/>
        </authorList>
    </citation>
    <scope>NUCLEOTIDE SEQUENCE [LARGE SCALE GENOMIC DNA]</scope>
    <source>
        <strain evidence="14 15">PSR21</strain>
    </source>
</reference>
<dbReference type="GO" id="GO:0009113">
    <property type="term" value="P:purine nucleobase biosynthetic process"/>
    <property type="evidence" value="ECO:0007669"/>
    <property type="project" value="UniProtKB-UniRule"/>
</dbReference>
<dbReference type="InterPro" id="IPR029057">
    <property type="entry name" value="PRTase-like"/>
</dbReference>
<feature type="binding site" evidence="7 10">
    <location>
        <position position="298"/>
    </location>
    <ligand>
        <name>Mg(2+)</name>
        <dbReference type="ChEBI" id="CHEBI:18420"/>
    </ligand>
</feature>
<dbReference type="GO" id="GO:0051539">
    <property type="term" value="F:4 iron, 4 sulfur cluster binding"/>
    <property type="evidence" value="ECO:0007669"/>
    <property type="project" value="UniProtKB-KW"/>
</dbReference>
<dbReference type="PANTHER" id="PTHR11907">
    <property type="entry name" value="AMIDOPHOSPHORIBOSYLTRANSFERASE"/>
    <property type="match status" value="1"/>
</dbReference>
<gene>
    <name evidence="7 14" type="primary">purF</name>
    <name evidence="14" type="ORF">ACFQPE_00075</name>
</gene>
<evidence type="ECO:0000256" key="10">
    <source>
        <dbReference type="PIRSR" id="PIRSR000485-2"/>
    </source>
</evidence>
<keyword evidence="7 11" id="KW-0408">Iron</keyword>
<dbReference type="Pfam" id="PF13522">
    <property type="entry name" value="GATase_6"/>
    <property type="match status" value="1"/>
</dbReference>
<dbReference type="InterPro" id="IPR005854">
    <property type="entry name" value="PurF"/>
</dbReference>
<dbReference type="CDD" id="cd06223">
    <property type="entry name" value="PRTases_typeI"/>
    <property type="match status" value="1"/>
</dbReference>
<feature type="binding site" evidence="7 11">
    <location>
        <position position="463"/>
    </location>
    <ligand>
        <name>[4Fe-4S] cluster</name>
        <dbReference type="ChEBI" id="CHEBI:49883"/>
    </ligand>
</feature>
<keyword evidence="3 7" id="KW-0328">Glycosyltransferase</keyword>
<evidence type="ECO:0000259" key="13">
    <source>
        <dbReference type="PROSITE" id="PS51278"/>
    </source>
</evidence>
<feature type="region of interest" description="Disordered" evidence="12">
    <location>
        <begin position="476"/>
        <end position="498"/>
    </location>
</feature>
<keyword evidence="7 10" id="KW-0479">Metal-binding</keyword>
<feature type="active site" description="Nucleophile" evidence="7 9">
    <location>
        <position position="13"/>
    </location>
</feature>
<keyword evidence="7 10" id="KW-0460">Magnesium</keyword>
<keyword evidence="15" id="KW-1185">Reference proteome</keyword>
<dbReference type="SUPFAM" id="SSF53271">
    <property type="entry name" value="PRTase-like"/>
    <property type="match status" value="1"/>
</dbReference>
<evidence type="ECO:0000256" key="5">
    <source>
        <dbReference type="ARBA" id="ARBA00022755"/>
    </source>
</evidence>
<comment type="function">
    <text evidence="7">Catalyzes the formation of phosphoribosylamine from phosphoribosylpyrophosphate (PRPP) and glutamine.</text>
</comment>
<feature type="binding site" evidence="7 10">
    <location>
        <position position="376"/>
    </location>
    <ligand>
        <name>Mg(2+)</name>
        <dbReference type="ChEBI" id="CHEBI:18420"/>
    </ligand>
</feature>
<dbReference type="PIRSF" id="PIRSF000485">
    <property type="entry name" value="Amd_phspho_trans"/>
    <property type="match status" value="1"/>
</dbReference>
<evidence type="ECO:0000256" key="8">
    <source>
        <dbReference type="PIRNR" id="PIRNR000485"/>
    </source>
</evidence>
<comment type="cofactor">
    <cofactor evidence="7 10">
        <name>Mg(2+)</name>
        <dbReference type="ChEBI" id="CHEBI:18420"/>
    </cofactor>
    <text evidence="7 10">Binds 1 Mg(2+) ion per subunit.</text>
</comment>
<comment type="cofactor">
    <cofactor evidence="7 11">
        <name>[4Fe-4S] cluster</name>
        <dbReference type="ChEBI" id="CHEBI:49883"/>
    </cofactor>
    <text evidence="7 11">Binds 1 [4Fe-4S] cluster per subunit.</text>
</comment>
<dbReference type="PROSITE" id="PS51278">
    <property type="entry name" value="GATASE_TYPE_2"/>
    <property type="match status" value="1"/>
</dbReference>
<dbReference type="RefSeq" id="WP_276304600.1">
    <property type="nucleotide sequence ID" value="NZ_CP119992.1"/>
</dbReference>
<feature type="domain" description="Glutamine amidotransferase type-2" evidence="13">
    <location>
        <begin position="13"/>
        <end position="233"/>
    </location>
</feature>
<dbReference type="InterPro" id="IPR029055">
    <property type="entry name" value="Ntn_hydrolases_N"/>
</dbReference>
<dbReference type="NCBIfam" id="TIGR01134">
    <property type="entry name" value="purF"/>
    <property type="match status" value="1"/>
</dbReference>
<dbReference type="EC" id="2.4.2.14" evidence="7"/>
<evidence type="ECO:0000313" key="15">
    <source>
        <dbReference type="Proteomes" id="UP001596547"/>
    </source>
</evidence>
<dbReference type="InterPro" id="IPR017932">
    <property type="entry name" value="GATase_2_dom"/>
</dbReference>
<evidence type="ECO:0000256" key="2">
    <source>
        <dbReference type="ARBA" id="ARBA00010138"/>
    </source>
</evidence>
<dbReference type="GO" id="GO:0006189">
    <property type="term" value="P:'de novo' IMP biosynthetic process"/>
    <property type="evidence" value="ECO:0007669"/>
    <property type="project" value="UniProtKB-UniRule"/>
</dbReference>
<keyword evidence="7" id="KW-0004">4Fe-4S</keyword>
<dbReference type="Gene3D" id="3.40.50.2020">
    <property type="match status" value="1"/>
</dbReference>
<sequence>MTAGWTEGPTEKCGVVGVSLADRDAARPLYYALYALQHRGQESAGIVTHDGFQQYDHVGMGLVGDAFAEADLDGLRGRVGIGHVRYPTAGSVDSSCAQPFSVSFKSGSLGLSHNGNLVNAEEVRDDLEGLGHAFTSDGDTEVIAHDLARNLLDGDLIRAVRRTMDRVHGSYALTIMHDDTVVGLRDPEGNRPLCLGRLDDGYVLASESAAIDVLDGELIRDVRPGELVVLEPDGSGYETYRLVERERTAHCFFEHVYFARPDSVIDGELVYEVRRELGRLLWEESGIETDVVMPVPDSGRAFASGYAEAASEARGDADDADGDGADIEFAEGLMKNRYVGRTFIMPTQDARERAVKLKLNPIRSTVEGRTVTLVDDSIVRGTTSDQLVELLYEAGAEEVHMRIGAPPIVAPCYMGINMATREELIASERTVEEIRERIDADSLAYLSIDAVAEALSRSRADLCLGCVTGEYPYDIDGEATDRDVNRPVVGDEAAGADD</sequence>
<dbReference type="GeneID" id="79314153"/>
<evidence type="ECO:0000256" key="7">
    <source>
        <dbReference type="HAMAP-Rule" id="MF_01931"/>
    </source>
</evidence>
<keyword evidence="7 11" id="KW-0411">Iron-sulfur</keyword>
<keyword evidence="6 7" id="KW-0315">Glutamine amidotransferase</keyword>
<comment type="similarity">
    <text evidence="2 7 8">In the C-terminal section; belongs to the purine/pyrimidine phosphoribosyltransferase family.</text>
</comment>
<evidence type="ECO:0000256" key="12">
    <source>
        <dbReference type="SAM" id="MobiDB-lite"/>
    </source>
</evidence>
<organism evidence="14 15">
    <name type="scientific">Halomarina halobia</name>
    <dbReference type="NCBI Taxonomy" id="3033386"/>
    <lineage>
        <taxon>Archaea</taxon>
        <taxon>Methanobacteriati</taxon>
        <taxon>Methanobacteriota</taxon>
        <taxon>Stenosarchaea group</taxon>
        <taxon>Halobacteria</taxon>
        <taxon>Halobacteriales</taxon>
        <taxon>Natronomonadaceae</taxon>
        <taxon>Halomarina</taxon>
    </lineage>
</organism>
<feature type="binding site" evidence="7 10">
    <location>
        <position position="375"/>
    </location>
    <ligand>
        <name>Mg(2+)</name>
        <dbReference type="ChEBI" id="CHEBI:18420"/>
    </ligand>
</feature>
<evidence type="ECO:0000256" key="1">
    <source>
        <dbReference type="ARBA" id="ARBA00005209"/>
    </source>
</evidence>